<dbReference type="Proteomes" id="UP000571751">
    <property type="component" value="Unassembled WGS sequence"/>
</dbReference>
<protein>
    <submittedName>
        <fullName evidence="2">Uncharacterized protein</fullName>
    </submittedName>
</protein>
<organism evidence="2 3">
    <name type="scientific">Methanococcus maripaludis</name>
    <name type="common">Methanococcus deltae</name>
    <dbReference type="NCBI Taxonomy" id="39152"/>
    <lineage>
        <taxon>Archaea</taxon>
        <taxon>Methanobacteriati</taxon>
        <taxon>Methanobacteriota</taxon>
        <taxon>Methanomada group</taxon>
        <taxon>Methanococci</taxon>
        <taxon>Methanococcales</taxon>
        <taxon>Methanococcaceae</taxon>
        <taxon>Methanococcus</taxon>
    </lineage>
</organism>
<keyword evidence="1" id="KW-1133">Transmembrane helix</keyword>
<dbReference type="AlphaFoldDB" id="A0A7J9PT12"/>
<evidence type="ECO:0000313" key="3">
    <source>
        <dbReference type="Proteomes" id="UP000571751"/>
    </source>
</evidence>
<feature type="transmembrane region" description="Helical" evidence="1">
    <location>
        <begin position="177"/>
        <end position="202"/>
    </location>
</feature>
<feature type="transmembrane region" description="Helical" evidence="1">
    <location>
        <begin position="133"/>
        <end position="153"/>
    </location>
</feature>
<accession>A0A7J9PT12</accession>
<dbReference type="RefSeq" id="WP_181508008.1">
    <property type="nucleotide sequence ID" value="NZ_JACDUP010000002.1"/>
</dbReference>
<evidence type="ECO:0000313" key="2">
    <source>
        <dbReference type="EMBL" id="MBA2868859.1"/>
    </source>
</evidence>
<keyword evidence="1" id="KW-0472">Membrane</keyword>
<dbReference type="EMBL" id="JACDUP010000002">
    <property type="protein sequence ID" value="MBA2868859.1"/>
    <property type="molecule type" value="Genomic_DNA"/>
</dbReference>
<feature type="transmembrane region" description="Helical" evidence="1">
    <location>
        <begin position="22"/>
        <end position="38"/>
    </location>
</feature>
<reference evidence="2 3" key="1">
    <citation type="submission" date="2020-07" db="EMBL/GenBank/DDBJ databases">
        <title>Genomic Encyclopedia of Type Strains, Phase IV (KMG-V): Genome sequencing to study the core and pangenomes of soil and plant-associated prokaryotes.</title>
        <authorList>
            <person name="Whitman W."/>
        </authorList>
    </citation>
    <scope>NUCLEOTIDE SEQUENCE [LARGE SCALE GENOMIC DNA]</scope>
    <source>
        <strain evidence="2 3">C14</strain>
    </source>
</reference>
<gene>
    <name evidence="2" type="ORF">HNP95_001038</name>
</gene>
<proteinExistence type="predicted"/>
<comment type="caution">
    <text evidence="2">The sequence shown here is derived from an EMBL/GenBank/DDBJ whole genome shotgun (WGS) entry which is preliminary data.</text>
</comment>
<sequence>MILGLFEIILNNIAVSRWDEKIIMYLVPIILTLPVFLIDWETIGCGLGDFVSSILTISALLVTFGVASITILFTSSSKNIEHAKEFYAVEITANVEDKKDDKKVSNEEKEDNLVKDVNGKAVNFFQLIIIRSYYAVVMEFLLIGLGLLSKIFLTSCVFTEEISNMITVFFEHEVPTIFYPLIMFILSALLLHAIIVLGYALLDIYYLMWPNKH</sequence>
<name>A0A7J9PT12_METMI</name>
<keyword evidence="1" id="KW-0812">Transmembrane</keyword>
<feature type="transmembrane region" description="Helical" evidence="1">
    <location>
        <begin position="50"/>
        <end position="74"/>
    </location>
</feature>
<evidence type="ECO:0000256" key="1">
    <source>
        <dbReference type="SAM" id="Phobius"/>
    </source>
</evidence>